<dbReference type="Proteomes" id="UP000028561">
    <property type="component" value="Segment"/>
</dbReference>
<name>A0A075M4I9_9CAUD</name>
<accession>A0A075M4I9</accession>
<reference evidence="1 2" key="2">
    <citation type="journal article" date="2016" name="Virology (Lond)">
        <title>Genomic characterization and comparison of seven Myoviridae bacteriophage infecting Bacillus thuringiensis.</title>
        <authorList>
            <person name="Sauder A.B."/>
            <person name="Quinn M.R."/>
            <person name="Brouillette A."/>
            <person name="Caruso S."/>
            <person name="Cresawn S."/>
            <person name="Erill I."/>
            <person name="Lewis L."/>
            <person name="Loesser-Casey K."/>
            <person name="Pate M."/>
            <person name="Scott C."/>
            <person name="Stockwell S."/>
            <person name="Temple L."/>
        </authorList>
    </citation>
    <scope>NUCLEOTIDE SEQUENCE [LARGE SCALE GENOMIC DNA]</scope>
</reference>
<keyword evidence="2" id="KW-1185">Reference proteome</keyword>
<dbReference type="GeneID" id="20283062"/>
<evidence type="ECO:0000313" key="1">
    <source>
        <dbReference type="EMBL" id="AIF71951.1"/>
    </source>
</evidence>
<proteinExistence type="predicted"/>
<dbReference type="KEGG" id="vg:20283062"/>
<dbReference type="EMBL" id="KJ489402">
    <property type="protein sequence ID" value="AIF71951.1"/>
    <property type="molecule type" value="Genomic_DNA"/>
</dbReference>
<dbReference type="RefSeq" id="YP_009055840.1">
    <property type="nucleotide sequence ID" value="NC_024788.1"/>
</dbReference>
<organism evidence="1 2">
    <name type="scientific">Bacillus phage Riley</name>
    <dbReference type="NCBI Taxonomy" id="1486662"/>
    <lineage>
        <taxon>Viruses</taxon>
        <taxon>Duplodnaviria</taxon>
        <taxon>Heunggongvirae</taxon>
        <taxon>Uroviricota</taxon>
        <taxon>Caudoviricetes</taxon>
        <taxon>Herelleviridae</taxon>
        <taxon>Bastillevirinae</taxon>
        <taxon>Bequatrovirus</taxon>
        <taxon>Bequatrovirus riley</taxon>
    </lineage>
</organism>
<evidence type="ECO:0000313" key="2">
    <source>
        <dbReference type="Proteomes" id="UP000028561"/>
    </source>
</evidence>
<reference evidence="2" key="1">
    <citation type="submission" date="2014-09" db="EMBL/GenBank/DDBJ databases">
        <title>Genomic characterization and comparison of seven Myoviridae bacteriophage infecting Bacillus thuringiensis.</title>
        <authorList>
            <person name="Sauder A.B."/>
            <person name="McKenzie Q.R."/>
            <person name="Temple L.M."/>
            <person name="Alexis B.K."/>
            <person name="Al-Atrache Z."/>
            <person name="Lewis L.O."/>
            <person name="Loesser-Casey K.E."/>
            <person name="Mitchell K.J."/>
        </authorList>
    </citation>
    <scope>NUCLEOTIDE SEQUENCE [LARGE SCALE GENOMIC DNA]</scope>
</reference>
<sequence>MVRKNNRRPRIFQSQSQMKKALTNLGNNLSNQVLDETAQAIAKSKPQGMEVKRKPKYLQVTEKRLDSMGVIDLKPYFAQSSKRKTSKNGGWYLTVPIRRKARGMSRRMYEQLRAIDIQPNTRKTVISDYLYDKRESSDAGMLNYTPTSNNITKIKVGNNRHDYVAFRTVSDKSPASSWIVNRGKVTVNNTSKTFVSNVNRLMKWNMKNGV</sequence>
<protein>
    <submittedName>
        <fullName evidence="1">Uncharacterized protein</fullName>
    </submittedName>
</protein>